<organism evidence="1">
    <name type="scientific">Aplanochytrium stocchinoi</name>
    <dbReference type="NCBI Taxonomy" id="215587"/>
    <lineage>
        <taxon>Eukaryota</taxon>
        <taxon>Sar</taxon>
        <taxon>Stramenopiles</taxon>
        <taxon>Bigyra</taxon>
        <taxon>Labyrinthulomycetes</taxon>
        <taxon>Thraustochytrida</taxon>
        <taxon>Thraustochytriidae</taxon>
        <taxon>Aplanochytrium</taxon>
    </lineage>
</organism>
<sequence>MLVTRTERKRKRQCNDLKDETRVAHAAEAGVGLGSFYSNKSIGVNSNGSGPISELPSALSSCRRVFCRQLCCLCSCFSKRMCGKKGKEERLKIKMHSLLFYQYSQPLIIVTMLLLSP</sequence>
<reference evidence="1" key="1">
    <citation type="submission" date="2021-01" db="EMBL/GenBank/DDBJ databases">
        <authorList>
            <person name="Corre E."/>
            <person name="Pelletier E."/>
            <person name="Niang G."/>
            <person name="Scheremetjew M."/>
            <person name="Finn R."/>
            <person name="Kale V."/>
            <person name="Holt S."/>
            <person name="Cochrane G."/>
            <person name="Meng A."/>
            <person name="Brown T."/>
            <person name="Cohen L."/>
        </authorList>
    </citation>
    <scope>NUCLEOTIDE SEQUENCE</scope>
    <source>
        <strain evidence="1">GSBS06</strain>
    </source>
</reference>
<evidence type="ECO:0000313" key="1">
    <source>
        <dbReference type="EMBL" id="CAE0445868.1"/>
    </source>
</evidence>
<dbReference type="EMBL" id="HBIN01020736">
    <property type="protein sequence ID" value="CAE0445868.1"/>
    <property type="molecule type" value="Transcribed_RNA"/>
</dbReference>
<accession>A0A7S3PP48</accession>
<gene>
    <name evidence="1" type="ORF">ASTO00021_LOCUS15872</name>
</gene>
<dbReference type="AlphaFoldDB" id="A0A7S3PP48"/>
<protein>
    <submittedName>
        <fullName evidence="1">Uncharacterized protein</fullName>
    </submittedName>
</protein>
<proteinExistence type="predicted"/>
<name>A0A7S3PP48_9STRA</name>